<proteinExistence type="predicted"/>
<protein>
    <recommendedName>
        <fullName evidence="2">Aminotransferase class I/classII large domain-containing protein</fullName>
    </recommendedName>
</protein>
<dbReference type="Pfam" id="PF00155">
    <property type="entry name" value="Aminotran_1_2"/>
    <property type="match status" value="1"/>
</dbReference>
<dbReference type="InterPro" id="IPR004839">
    <property type="entry name" value="Aminotransferase_I/II_large"/>
</dbReference>
<dbReference type="InterPro" id="IPR015421">
    <property type="entry name" value="PyrdxlP-dep_Trfase_major"/>
</dbReference>
<comment type="caution">
    <text evidence="3">The sequence shown here is derived from an EMBL/GenBank/DDBJ whole genome shotgun (WGS) entry which is preliminary data.</text>
</comment>
<keyword evidence="4" id="KW-1185">Reference proteome</keyword>
<organism evidence="3 4">
    <name type="scientific">Diaporthe vaccinii</name>
    <dbReference type="NCBI Taxonomy" id="105482"/>
    <lineage>
        <taxon>Eukaryota</taxon>
        <taxon>Fungi</taxon>
        <taxon>Dikarya</taxon>
        <taxon>Ascomycota</taxon>
        <taxon>Pezizomycotina</taxon>
        <taxon>Sordariomycetes</taxon>
        <taxon>Sordariomycetidae</taxon>
        <taxon>Diaporthales</taxon>
        <taxon>Diaporthaceae</taxon>
        <taxon>Diaporthe</taxon>
        <taxon>Diaporthe eres species complex</taxon>
    </lineage>
</organism>
<accession>A0ABR4EJ05</accession>
<dbReference type="PANTHER" id="PTHR42858">
    <property type="entry name" value="AMINOTRANSFERASE"/>
    <property type="match status" value="1"/>
</dbReference>
<dbReference type="InterPro" id="IPR015424">
    <property type="entry name" value="PyrdxlP-dep_Trfase"/>
</dbReference>
<dbReference type="InterPro" id="IPR015422">
    <property type="entry name" value="PyrdxlP-dep_Trfase_small"/>
</dbReference>
<evidence type="ECO:0000259" key="2">
    <source>
        <dbReference type="Pfam" id="PF00155"/>
    </source>
</evidence>
<gene>
    <name evidence="3" type="ORF">FJTKL_10533</name>
</gene>
<name>A0ABR4EJ05_9PEZI</name>
<dbReference type="Gene3D" id="3.40.640.10">
    <property type="entry name" value="Type I PLP-dependent aspartate aminotransferase-like (Major domain)"/>
    <property type="match status" value="1"/>
</dbReference>
<dbReference type="PANTHER" id="PTHR42858:SF1">
    <property type="entry name" value="LD15494P"/>
    <property type="match status" value="1"/>
</dbReference>
<dbReference type="EMBL" id="JBAWTH010000049">
    <property type="protein sequence ID" value="KAL2282423.1"/>
    <property type="molecule type" value="Genomic_DNA"/>
</dbReference>
<evidence type="ECO:0000313" key="3">
    <source>
        <dbReference type="EMBL" id="KAL2282423.1"/>
    </source>
</evidence>
<dbReference type="Gene3D" id="3.90.1150.10">
    <property type="entry name" value="Aspartate Aminotransferase, domain 1"/>
    <property type="match status" value="1"/>
</dbReference>
<feature type="domain" description="Aminotransferase class I/classII large" evidence="2">
    <location>
        <begin position="82"/>
        <end position="480"/>
    </location>
</feature>
<evidence type="ECO:0000256" key="1">
    <source>
        <dbReference type="SAM" id="MobiDB-lite"/>
    </source>
</evidence>
<evidence type="ECO:0000313" key="4">
    <source>
        <dbReference type="Proteomes" id="UP001600888"/>
    </source>
</evidence>
<dbReference type="Proteomes" id="UP001600888">
    <property type="component" value="Unassembled WGS sequence"/>
</dbReference>
<feature type="region of interest" description="Disordered" evidence="1">
    <location>
        <begin position="30"/>
        <end position="49"/>
    </location>
</feature>
<dbReference type="CDD" id="cd00609">
    <property type="entry name" value="AAT_like"/>
    <property type="match status" value="1"/>
</dbReference>
<dbReference type="SUPFAM" id="SSF53383">
    <property type="entry name" value="PLP-dependent transferases"/>
    <property type="match status" value="1"/>
</dbReference>
<sequence>MLVFCKSARHFKFRGRPRIFPGTCFQYQRPSSSLRMTPPEPPPDEPKKRPINLLRGWPSPNVLPAETLKAAANKVLSDPDIFVPGLQYGPDPGYQPLREELSRFVSKAYGTDADAERICISGGASQALACILQSYTEPVYTKAVWAIAPCYYLACAIFEDSGFKGRLRAVPEDDEGIDLEWLERGLESFKDKTDPDETPVYKTPELRKVYRHVIYAVPSAANPSGKTMTFRRREALVRLARKYDCLIVCDDVYDFLQWPVTEPSSIPPAGIPPAKVKILPRLSDIDFELGPSTHDQSQPGSKWFGHAISNGSFSKIVGPGIRTGWVEGTRDFAFGLAQTGSTKSGGAPSQLSATIVCEMMKSGELARHIDGACRPSLQRRHALMMKAVHEHLDRFGIEVLDSNPTDGGGRAYGGYFVWITFPKGPAAQSIAKRALEDENLVVPPGQMFQVKGDEKAVQFPNSIRLCFAWEEERDLVEGVARLGRAVESLWNKEEPVRQGVSGGGRLDAFY</sequence>
<reference evidence="3 4" key="1">
    <citation type="submission" date="2024-03" db="EMBL/GenBank/DDBJ databases">
        <title>A high-quality draft genome sequence of Diaporthe vaccinii, a causative agent of upright dieback and viscid rot disease in cranberry plants.</title>
        <authorList>
            <person name="Sarrasin M."/>
            <person name="Lang B.F."/>
            <person name="Burger G."/>
        </authorList>
    </citation>
    <scope>NUCLEOTIDE SEQUENCE [LARGE SCALE GENOMIC DNA]</scope>
    <source>
        <strain evidence="3 4">IS7</strain>
    </source>
</reference>